<accession>A0A096FIH3</accession>
<sequence length="33" mass="3620">MSQIKLLVSYLSGLYDSLLLITHTPVDDGSIKV</sequence>
<reference evidence="1 2" key="1">
    <citation type="submission" date="2013-09" db="EMBL/GenBank/DDBJ databases">
        <title>High correlation between genotypes and phenotypes of environmental bacteria Comamonas testosteroni strains.</title>
        <authorList>
            <person name="Liu L."/>
            <person name="Zhu W."/>
            <person name="Xia X."/>
            <person name="Xu B."/>
            <person name="Luo M."/>
            <person name="Wang G."/>
        </authorList>
    </citation>
    <scope>NUCLEOTIDE SEQUENCE [LARGE SCALE GENOMIC DNA]</scope>
    <source>
        <strain evidence="1 2">JL40</strain>
    </source>
</reference>
<name>A0A096FIH3_COMTE</name>
<gene>
    <name evidence="1" type="ORF">P353_13705</name>
</gene>
<dbReference type="EMBL" id="AWOR01000046">
    <property type="protein sequence ID" value="KGH29744.1"/>
    <property type="molecule type" value="Genomic_DNA"/>
</dbReference>
<comment type="caution">
    <text evidence="1">The sequence shown here is derived from an EMBL/GenBank/DDBJ whole genome shotgun (WGS) entry which is preliminary data.</text>
</comment>
<evidence type="ECO:0000313" key="2">
    <source>
        <dbReference type="Proteomes" id="UP000029553"/>
    </source>
</evidence>
<organism evidence="1 2">
    <name type="scientific">Comamonas testosteroni</name>
    <name type="common">Pseudomonas testosteroni</name>
    <dbReference type="NCBI Taxonomy" id="285"/>
    <lineage>
        <taxon>Bacteria</taxon>
        <taxon>Pseudomonadati</taxon>
        <taxon>Pseudomonadota</taxon>
        <taxon>Betaproteobacteria</taxon>
        <taxon>Burkholderiales</taxon>
        <taxon>Comamonadaceae</taxon>
        <taxon>Comamonas</taxon>
    </lineage>
</organism>
<dbReference type="AlphaFoldDB" id="A0A096FIH3"/>
<evidence type="ECO:0000313" key="1">
    <source>
        <dbReference type="EMBL" id="KGH29744.1"/>
    </source>
</evidence>
<proteinExistence type="predicted"/>
<dbReference type="Proteomes" id="UP000029553">
    <property type="component" value="Unassembled WGS sequence"/>
</dbReference>
<protein>
    <submittedName>
        <fullName evidence="1">Uncharacterized protein</fullName>
    </submittedName>
</protein>